<dbReference type="EMBL" id="LFJN01000020">
    <property type="protein sequence ID" value="KPI38084.1"/>
    <property type="molecule type" value="Genomic_DNA"/>
</dbReference>
<dbReference type="VEuPathDB" id="FungiDB:AB675_1191"/>
<organism evidence="1 2">
    <name type="scientific">Cyphellophora attinorum</name>
    <dbReference type="NCBI Taxonomy" id="1664694"/>
    <lineage>
        <taxon>Eukaryota</taxon>
        <taxon>Fungi</taxon>
        <taxon>Dikarya</taxon>
        <taxon>Ascomycota</taxon>
        <taxon>Pezizomycotina</taxon>
        <taxon>Eurotiomycetes</taxon>
        <taxon>Chaetothyriomycetidae</taxon>
        <taxon>Chaetothyriales</taxon>
        <taxon>Cyphellophoraceae</taxon>
        <taxon>Cyphellophora</taxon>
    </lineage>
</organism>
<comment type="caution">
    <text evidence="1">The sequence shown here is derived from an EMBL/GenBank/DDBJ whole genome shotgun (WGS) entry which is preliminary data.</text>
</comment>
<sequence length="76" mass="8747">MEIKPSSEPFWFNSVIFVLTHLKGSAFVWFEPYLMDYFGNGSGAKAKIKLLMNSFFEFEKEIKTMFGDSNDEYAAA</sequence>
<accession>A0A0N1H1N4</accession>
<dbReference type="GeneID" id="28732679"/>
<dbReference type="AlphaFoldDB" id="A0A0N1H1N4"/>
<dbReference type="OrthoDB" id="2691415at2759"/>
<protein>
    <recommendedName>
        <fullName evidence="3">Retrotransposon gag domain-containing protein</fullName>
    </recommendedName>
</protein>
<proteinExistence type="predicted"/>
<name>A0A0N1H1N4_9EURO</name>
<dbReference type="RefSeq" id="XP_017998047.1">
    <property type="nucleotide sequence ID" value="XM_018140809.1"/>
</dbReference>
<gene>
    <name evidence="1" type="ORF">AB675_1191</name>
</gene>
<dbReference type="Proteomes" id="UP000038010">
    <property type="component" value="Unassembled WGS sequence"/>
</dbReference>
<evidence type="ECO:0000313" key="2">
    <source>
        <dbReference type="Proteomes" id="UP000038010"/>
    </source>
</evidence>
<keyword evidence="2" id="KW-1185">Reference proteome</keyword>
<evidence type="ECO:0008006" key="3">
    <source>
        <dbReference type="Google" id="ProtNLM"/>
    </source>
</evidence>
<reference evidence="1 2" key="1">
    <citation type="submission" date="2015-06" db="EMBL/GenBank/DDBJ databases">
        <title>Draft genome of the ant-associated black yeast Phialophora attae CBS 131958.</title>
        <authorList>
            <person name="Moreno L.F."/>
            <person name="Stielow B.J."/>
            <person name="de Hoog S."/>
            <person name="Vicente V.A."/>
            <person name="Weiss V.A."/>
            <person name="de Vries M."/>
            <person name="Cruz L.M."/>
            <person name="Souza E.M."/>
        </authorList>
    </citation>
    <scope>NUCLEOTIDE SEQUENCE [LARGE SCALE GENOMIC DNA]</scope>
    <source>
        <strain evidence="1 2">CBS 131958</strain>
    </source>
</reference>
<evidence type="ECO:0000313" key="1">
    <source>
        <dbReference type="EMBL" id="KPI38084.1"/>
    </source>
</evidence>